<sequence length="227" mass="23317">MDRRYAGAIAWVLSAVVLPVQLVVALRWPEGYSVTANAISDLGVTECGQFDEGGGEQRRPVCSPWHGLFNTALVVSGLLVALGAALLHRWWPGRSGHAGTTLLVIAGGLVAVVGLAPWDTHPALHDMAALGQAAAQWLAMGLLAAAAGAGAFRRVTMGALVLSVAGFAAFVAGIEGAEVPIVGLGGAERLSFDTLTLWTAGAGVFVLARRHGHVPDPAPRPIGARDA</sequence>
<dbReference type="Proteomes" id="UP001595685">
    <property type="component" value="Unassembled WGS sequence"/>
</dbReference>
<feature type="transmembrane region" description="Helical" evidence="1">
    <location>
        <begin position="159"/>
        <end position="184"/>
    </location>
</feature>
<reference evidence="3" key="1">
    <citation type="journal article" date="2019" name="Int. J. Syst. Evol. Microbiol.">
        <title>The Global Catalogue of Microorganisms (GCM) 10K type strain sequencing project: providing services to taxonomists for standard genome sequencing and annotation.</title>
        <authorList>
            <consortium name="The Broad Institute Genomics Platform"/>
            <consortium name="The Broad Institute Genome Sequencing Center for Infectious Disease"/>
            <person name="Wu L."/>
            <person name="Ma J."/>
        </authorList>
    </citation>
    <scope>NUCLEOTIDE SEQUENCE [LARGE SCALE GENOMIC DNA]</scope>
    <source>
        <strain evidence="3">NCAIM B.02333</strain>
    </source>
</reference>
<evidence type="ECO:0000313" key="3">
    <source>
        <dbReference type="Proteomes" id="UP001595685"/>
    </source>
</evidence>
<evidence type="ECO:0000313" key="2">
    <source>
        <dbReference type="EMBL" id="MFC3690273.1"/>
    </source>
</evidence>
<accession>A0ABV7WK62</accession>
<gene>
    <name evidence="2" type="ORF">ACFOLH_18150</name>
</gene>
<dbReference type="EMBL" id="JBHRWW010000019">
    <property type="protein sequence ID" value="MFC3690273.1"/>
    <property type="molecule type" value="Genomic_DNA"/>
</dbReference>
<dbReference type="InterPro" id="IPR009339">
    <property type="entry name" value="DUF998"/>
</dbReference>
<keyword evidence="1" id="KW-0472">Membrane</keyword>
<protein>
    <submittedName>
        <fullName evidence="2">DUF998 domain-containing protein</fullName>
    </submittedName>
</protein>
<dbReference type="RefSeq" id="WP_340289311.1">
    <property type="nucleotide sequence ID" value="NZ_JBBEOI010000006.1"/>
</dbReference>
<feature type="transmembrane region" description="Helical" evidence="1">
    <location>
        <begin position="68"/>
        <end position="87"/>
    </location>
</feature>
<organism evidence="2 3">
    <name type="scientific">Aquipuribacter hungaricus</name>
    <dbReference type="NCBI Taxonomy" id="545624"/>
    <lineage>
        <taxon>Bacteria</taxon>
        <taxon>Bacillati</taxon>
        <taxon>Actinomycetota</taxon>
        <taxon>Actinomycetes</taxon>
        <taxon>Micrococcales</taxon>
        <taxon>Intrasporangiaceae</taxon>
        <taxon>Aquipuribacter</taxon>
    </lineage>
</organism>
<keyword evidence="3" id="KW-1185">Reference proteome</keyword>
<name>A0ABV7WK62_9MICO</name>
<dbReference type="Pfam" id="PF06197">
    <property type="entry name" value="DUF998"/>
    <property type="match status" value="1"/>
</dbReference>
<feature type="transmembrane region" description="Helical" evidence="1">
    <location>
        <begin position="99"/>
        <end position="118"/>
    </location>
</feature>
<comment type="caution">
    <text evidence="2">The sequence shown here is derived from an EMBL/GenBank/DDBJ whole genome shotgun (WGS) entry which is preliminary data.</text>
</comment>
<evidence type="ECO:0000256" key="1">
    <source>
        <dbReference type="SAM" id="Phobius"/>
    </source>
</evidence>
<keyword evidence="1" id="KW-0812">Transmembrane</keyword>
<proteinExistence type="predicted"/>
<keyword evidence="1" id="KW-1133">Transmembrane helix</keyword>
<feature type="transmembrane region" description="Helical" evidence="1">
    <location>
        <begin position="130"/>
        <end position="152"/>
    </location>
</feature>